<gene>
    <name evidence="5" type="ORF">LPTSP4_26990</name>
</gene>
<dbReference type="PROSITE" id="PS50005">
    <property type="entry name" value="TPR"/>
    <property type="match status" value="4"/>
</dbReference>
<sequence length="340" mass="40227">MKQSLRHILSFLLLSILSFQTQSAQETLATEDIALIQRKIELEKTGRNIINALRFGKFALADQEWKRIQAEEFKTEAEYYYLAGALMYSRLDWQDAKEFLQKSLSLEPSHEASSFLLGMIFAQADNWKQAKQVWVKTIEISPYNPFYHYNLGLSYYILAEYDKAIESLSKSLEYKPNYLEAKIILAKTYLELGELLNAKNELESILEIEPKNQVASNLYGRAIYEMDRDPKKALSYLKNDKILGWREKRIYARCYFEIRKWRESEALFRTIAYSPFADEFDQSFYLNLLLNLGLEEKANDFFHFTRKQDRNNSNVTDTYKMLLSSREGKTLLYHYFKLRY</sequence>
<reference evidence="5 6" key="1">
    <citation type="submission" date="2018-02" db="EMBL/GenBank/DDBJ databases">
        <title>Novel Leptospira species isolated from soil and water in Japan.</title>
        <authorList>
            <person name="Nakao R."/>
            <person name="Masuzawa T."/>
        </authorList>
    </citation>
    <scope>NUCLEOTIDE SEQUENCE [LARGE SCALE GENOMIC DNA]</scope>
    <source>
        <strain evidence="5 6">YH101</strain>
    </source>
</reference>
<dbReference type="InterPro" id="IPR011990">
    <property type="entry name" value="TPR-like_helical_dom_sf"/>
</dbReference>
<dbReference type="EMBL" id="BFBB01000008">
    <property type="protein sequence ID" value="GBF51167.1"/>
    <property type="molecule type" value="Genomic_DNA"/>
</dbReference>
<dbReference type="PANTHER" id="PTHR44186">
    <property type="match status" value="1"/>
</dbReference>
<feature type="repeat" description="TPR" evidence="3">
    <location>
        <begin position="179"/>
        <end position="212"/>
    </location>
</feature>
<feature type="chain" id="PRO_5015150721" evidence="4">
    <location>
        <begin position="25"/>
        <end position="340"/>
    </location>
</feature>
<dbReference type="SMART" id="SM00028">
    <property type="entry name" value="TPR"/>
    <property type="match status" value="4"/>
</dbReference>
<evidence type="ECO:0000256" key="2">
    <source>
        <dbReference type="ARBA" id="ARBA00022803"/>
    </source>
</evidence>
<accession>A0A2P2E2R2</accession>
<evidence type="ECO:0000256" key="4">
    <source>
        <dbReference type="SAM" id="SignalP"/>
    </source>
</evidence>
<dbReference type="RefSeq" id="WP_108977530.1">
    <property type="nucleotide sequence ID" value="NZ_BFBB01000008.1"/>
</dbReference>
<dbReference type="PANTHER" id="PTHR44186:SF1">
    <property type="entry name" value="BARDET-BIEDL SYNDROME 4 PROTEIN"/>
    <property type="match status" value="1"/>
</dbReference>
<comment type="caution">
    <text evidence="5">The sequence shown here is derived from an EMBL/GenBank/DDBJ whole genome shotgun (WGS) entry which is preliminary data.</text>
</comment>
<feature type="repeat" description="TPR" evidence="3">
    <location>
        <begin position="77"/>
        <end position="110"/>
    </location>
</feature>
<name>A0A2P2E2R2_9LEPT</name>
<dbReference type="AlphaFoldDB" id="A0A2P2E2R2"/>
<feature type="repeat" description="TPR" evidence="3">
    <location>
        <begin position="145"/>
        <end position="178"/>
    </location>
</feature>
<organism evidence="5 6">
    <name type="scientific">Leptospira ryugenii</name>
    <dbReference type="NCBI Taxonomy" id="1917863"/>
    <lineage>
        <taxon>Bacteria</taxon>
        <taxon>Pseudomonadati</taxon>
        <taxon>Spirochaetota</taxon>
        <taxon>Spirochaetia</taxon>
        <taxon>Leptospirales</taxon>
        <taxon>Leptospiraceae</taxon>
        <taxon>Leptospira</taxon>
    </lineage>
</organism>
<dbReference type="Gene3D" id="1.25.40.10">
    <property type="entry name" value="Tetratricopeptide repeat domain"/>
    <property type="match status" value="1"/>
</dbReference>
<evidence type="ECO:0000313" key="5">
    <source>
        <dbReference type="EMBL" id="GBF51167.1"/>
    </source>
</evidence>
<evidence type="ECO:0000256" key="1">
    <source>
        <dbReference type="ARBA" id="ARBA00022737"/>
    </source>
</evidence>
<keyword evidence="6" id="KW-1185">Reference proteome</keyword>
<proteinExistence type="predicted"/>
<feature type="signal peptide" evidence="4">
    <location>
        <begin position="1"/>
        <end position="24"/>
    </location>
</feature>
<dbReference type="InterPro" id="IPR019734">
    <property type="entry name" value="TPR_rpt"/>
</dbReference>
<dbReference type="PROSITE" id="PS50293">
    <property type="entry name" value="TPR_REGION"/>
    <property type="match status" value="1"/>
</dbReference>
<dbReference type="Pfam" id="PF14559">
    <property type="entry name" value="TPR_19"/>
    <property type="match status" value="1"/>
</dbReference>
<evidence type="ECO:0000256" key="3">
    <source>
        <dbReference type="PROSITE-ProRule" id="PRU00339"/>
    </source>
</evidence>
<dbReference type="OrthoDB" id="338917at2"/>
<keyword evidence="4" id="KW-0732">Signal</keyword>
<feature type="repeat" description="TPR" evidence="3">
    <location>
        <begin position="111"/>
        <end position="144"/>
    </location>
</feature>
<keyword evidence="2 3" id="KW-0802">TPR repeat</keyword>
<dbReference type="SUPFAM" id="SSF48452">
    <property type="entry name" value="TPR-like"/>
    <property type="match status" value="1"/>
</dbReference>
<evidence type="ECO:0000313" key="6">
    <source>
        <dbReference type="Proteomes" id="UP000245133"/>
    </source>
</evidence>
<dbReference type="Proteomes" id="UP000245133">
    <property type="component" value="Unassembled WGS sequence"/>
</dbReference>
<protein>
    <submittedName>
        <fullName evidence="5">Uncharacterized protein</fullName>
    </submittedName>
</protein>
<keyword evidence="1" id="KW-0677">Repeat</keyword>